<keyword evidence="8" id="KW-0175">Coiled coil</keyword>
<reference evidence="11" key="1">
    <citation type="submission" date="2021-01" db="EMBL/GenBank/DDBJ databases">
        <authorList>
            <person name="Corre E."/>
            <person name="Pelletier E."/>
            <person name="Niang G."/>
            <person name="Scheremetjew M."/>
            <person name="Finn R."/>
            <person name="Kale V."/>
            <person name="Holt S."/>
            <person name="Cochrane G."/>
            <person name="Meng A."/>
            <person name="Brown T."/>
            <person name="Cohen L."/>
        </authorList>
    </citation>
    <scope>NUCLEOTIDE SEQUENCE</scope>
    <source>
        <strain evidence="11">CCMP1381</strain>
    </source>
</reference>
<proteinExistence type="predicted"/>
<keyword evidence="7" id="KW-0325">Glycoprotein</keyword>
<protein>
    <recommendedName>
        <fullName evidence="10">Glycosyltransferase 61 catalytic domain-containing protein</fullName>
    </recommendedName>
</protein>
<evidence type="ECO:0000256" key="4">
    <source>
        <dbReference type="ARBA" id="ARBA00022692"/>
    </source>
</evidence>
<dbReference type="GO" id="GO:0016020">
    <property type="term" value="C:membrane"/>
    <property type="evidence" value="ECO:0007669"/>
    <property type="project" value="UniProtKB-SubCell"/>
</dbReference>
<evidence type="ECO:0000256" key="5">
    <source>
        <dbReference type="ARBA" id="ARBA00022989"/>
    </source>
</evidence>
<comment type="subcellular location">
    <subcellularLocation>
        <location evidence="1">Membrane</location>
        <topology evidence="1">Single-pass membrane protein</topology>
    </subcellularLocation>
</comment>
<dbReference type="PANTHER" id="PTHR20961:SF38">
    <property type="entry name" value="PROTEIN O-LINKED-MANNOSE BETA-1,4-N-ACETYLGLUCOSAMINYLTRANSFERASE 2"/>
    <property type="match status" value="1"/>
</dbReference>
<keyword evidence="6" id="KW-0472">Membrane</keyword>
<evidence type="ECO:0000256" key="2">
    <source>
        <dbReference type="ARBA" id="ARBA00022676"/>
    </source>
</evidence>
<sequence>MSNTMQIRLITLFVVLWILLWVSTFNMHHRIDFNGQPSVEDAAAQKVRQEVEARLTHLADKLEAAEADLESLIVDAMQQRNEQSANLRGPTLELAKDVDGSNGVDDDGRKARQSVSGPVKEVPLTIAVEEHTTSSPAQKTGGHQSRGLHAGHPILDLDDDAFFETPVNELMSQYGGIQGGGSCENDFGNGLIDRWRATGQTYCAPRSPSGSSIKCYLVKQTRHHGTGDQLCLASNVLLDTRDFTDSGITNKVMADYKNTKHMDEAYIHYRKGTLQGNCDLDSSKWKKEHFPGWNNDWRSAFESVADDNLQCDVWEDQPTLLLQRDTFANFFHNSEDFVNTFIALAVLKWSKKDLQLILADLYPMGPFWDLWGKVFKGLRPPLTAWDLKEKYGGKKVCYRNLAIGILGAASPVTVASWQTPCKHTPLVRAYADYVVRGLELVQEPALWTSKTVTVTWMARRASSMWPERRFCDSEHSFFRCEDWQHLNMRPLGRMVRNDQEVVKALRTLEDVEWPNGVKVVFRDVDFNVLSFEEQIQIDVTTDVMVGPHGAGLMHNIFMPDRAVLLELHIDGSGANMHFHNLAKWQGRTYMTSTMKNPIPTNQITSLVSQAIRNVAA</sequence>
<evidence type="ECO:0000256" key="8">
    <source>
        <dbReference type="SAM" id="Coils"/>
    </source>
</evidence>
<feature type="region of interest" description="Disordered" evidence="9">
    <location>
        <begin position="95"/>
        <end position="117"/>
    </location>
</feature>
<evidence type="ECO:0000256" key="9">
    <source>
        <dbReference type="SAM" id="MobiDB-lite"/>
    </source>
</evidence>
<accession>A0A7S2MDM3</accession>
<keyword evidence="5" id="KW-1133">Transmembrane helix</keyword>
<feature type="domain" description="Glycosyltransferase 61 catalytic" evidence="10">
    <location>
        <begin position="492"/>
        <end position="564"/>
    </location>
</feature>
<gene>
    <name evidence="11" type="ORF">DSPE1174_LOCUS28992</name>
</gene>
<evidence type="ECO:0000259" key="10">
    <source>
        <dbReference type="Pfam" id="PF04577"/>
    </source>
</evidence>
<evidence type="ECO:0000256" key="7">
    <source>
        <dbReference type="ARBA" id="ARBA00023180"/>
    </source>
</evidence>
<dbReference type="AlphaFoldDB" id="A0A7S2MDM3"/>
<keyword evidence="3" id="KW-0808">Transferase</keyword>
<dbReference type="GO" id="GO:0016757">
    <property type="term" value="F:glycosyltransferase activity"/>
    <property type="evidence" value="ECO:0007669"/>
    <property type="project" value="UniProtKB-KW"/>
</dbReference>
<evidence type="ECO:0000313" key="11">
    <source>
        <dbReference type="EMBL" id="CAD9477389.1"/>
    </source>
</evidence>
<dbReference type="InterPro" id="IPR049625">
    <property type="entry name" value="Glyco_transf_61_cat"/>
</dbReference>
<keyword evidence="4" id="KW-0812">Transmembrane</keyword>
<dbReference type="EMBL" id="HBGS01055777">
    <property type="protein sequence ID" value="CAD9477389.1"/>
    <property type="molecule type" value="Transcribed_RNA"/>
</dbReference>
<dbReference type="InterPro" id="IPR007657">
    <property type="entry name" value="Glycosyltransferase_61"/>
</dbReference>
<evidence type="ECO:0000256" key="6">
    <source>
        <dbReference type="ARBA" id="ARBA00023136"/>
    </source>
</evidence>
<evidence type="ECO:0000256" key="3">
    <source>
        <dbReference type="ARBA" id="ARBA00022679"/>
    </source>
</evidence>
<evidence type="ECO:0000256" key="1">
    <source>
        <dbReference type="ARBA" id="ARBA00004167"/>
    </source>
</evidence>
<name>A0A7S2MDM3_9STRA</name>
<keyword evidence="2" id="KW-0328">Glycosyltransferase</keyword>
<feature type="coiled-coil region" evidence="8">
    <location>
        <begin position="48"/>
        <end position="82"/>
    </location>
</feature>
<dbReference type="PANTHER" id="PTHR20961">
    <property type="entry name" value="GLYCOSYLTRANSFERASE"/>
    <property type="match status" value="1"/>
</dbReference>
<dbReference type="Pfam" id="PF04577">
    <property type="entry name" value="Glyco_transf_61"/>
    <property type="match status" value="1"/>
</dbReference>
<organism evidence="11">
    <name type="scientific">Octactis speculum</name>
    <dbReference type="NCBI Taxonomy" id="3111310"/>
    <lineage>
        <taxon>Eukaryota</taxon>
        <taxon>Sar</taxon>
        <taxon>Stramenopiles</taxon>
        <taxon>Ochrophyta</taxon>
        <taxon>Dictyochophyceae</taxon>
        <taxon>Dictyochales</taxon>
        <taxon>Dictyochaceae</taxon>
        <taxon>Octactis</taxon>
    </lineage>
</organism>